<name>A0A8I6R955_CIMLE</name>
<organism evidence="2 3">
    <name type="scientific">Cimex lectularius</name>
    <name type="common">Bed bug</name>
    <name type="synonym">Acanthia lectularia</name>
    <dbReference type="NCBI Taxonomy" id="79782"/>
    <lineage>
        <taxon>Eukaryota</taxon>
        <taxon>Metazoa</taxon>
        <taxon>Ecdysozoa</taxon>
        <taxon>Arthropoda</taxon>
        <taxon>Hexapoda</taxon>
        <taxon>Insecta</taxon>
        <taxon>Pterygota</taxon>
        <taxon>Neoptera</taxon>
        <taxon>Paraneoptera</taxon>
        <taxon>Hemiptera</taxon>
        <taxon>Heteroptera</taxon>
        <taxon>Panheteroptera</taxon>
        <taxon>Cimicomorpha</taxon>
        <taxon>Cimicidae</taxon>
        <taxon>Cimex</taxon>
    </lineage>
</organism>
<dbReference type="AlphaFoldDB" id="A0A8I6R955"/>
<accession>A0A8I6R955</accession>
<dbReference type="EnsemblMetazoa" id="XM_014385829.2">
    <property type="protein sequence ID" value="XP_014241315.1"/>
    <property type="gene ID" value="LOC106662032"/>
</dbReference>
<dbReference type="OMA" id="NDAFITN"/>
<dbReference type="OrthoDB" id="6682367at2759"/>
<reference evidence="2" key="1">
    <citation type="submission" date="2022-01" db="UniProtKB">
        <authorList>
            <consortium name="EnsemblMetazoa"/>
        </authorList>
    </citation>
    <scope>IDENTIFICATION</scope>
</reference>
<dbReference type="InterPro" id="IPR036865">
    <property type="entry name" value="CRAL-TRIO_dom_sf"/>
</dbReference>
<evidence type="ECO:0000313" key="2">
    <source>
        <dbReference type="EnsemblMetazoa" id="XP_014241315.1"/>
    </source>
</evidence>
<dbReference type="GO" id="GO:1902936">
    <property type="term" value="F:phosphatidylinositol bisphosphate binding"/>
    <property type="evidence" value="ECO:0007669"/>
    <property type="project" value="TreeGrafter"/>
</dbReference>
<dbReference type="CDD" id="cd00170">
    <property type="entry name" value="SEC14"/>
    <property type="match status" value="1"/>
</dbReference>
<dbReference type="SUPFAM" id="SSF52087">
    <property type="entry name" value="CRAL/TRIO domain"/>
    <property type="match status" value="1"/>
</dbReference>
<gene>
    <name evidence="2" type="primary">106662032</name>
</gene>
<dbReference type="PROSITE" id="PS50191">
    <property type="entry name" value="CRAL_TRIO"/>
    <property type="match status" value="1"/>
</dbReference>
<protein>
    <recommendedName>
        <fullName evidence="1">CRAL-TRIO domain-containing protein</fullName>
    </recommendedName>
</protein>
<dbReference type="Proteomes" id="UP000494040">
    <property type="component" value="Unassembled WGS sequence"/>
</dbReference>
<dbReference type="PANTHER" id="PTHR10174:SF222">
    <property type="entry name" value="GH10083P-RELATED"/>
    <property type="match status" value="1"/>
</dbReference>
<dbReference type="Gene3D" id="3.40.525.10">
    <property type="entry name" value="CRAL-TRIO lipid binding domain"/>
    <property type="match status" value="1"/>
</dbReference>
<dbReference type="GO" id="GO:0016020">
    <property type="term" value="C:membrane"/>
    <property type="evidence" value="ECO:0007669"/>
    <property type="project" value="TreeGrafter"/>
</dbReference>
<feature type="domain" description="CRAL-TRIO" evidence="1">
    <location>
        <begin position="115"/>
        <end position="252"/>
    </location>
</feature>
<evidence type="ECO:0000259" key="1">
    <source>
        <dbReference type="PROSITE" id="PS50191"/>
    </source>
</evidence>
<dbReference type="Pfam" id="PF00650">
    <property type="entry name" value="CRAL_TRIO"/>
    <property type="match status" value="1"/>
</dbReference>
<dbReference type="SUPFAM" id="SSF46938">
    <property type="entry name" value="CRAL/TRIO N-terminal domain"/>
    <property type="match status" value="1"/>
</dbReference>
<dbReference type="InterPro" id="IPR036273">
    <property type="entry name" value="CRAL/TRIO_N_dom_sf"/>
</dbReference>
<sequence>MALIPLTKEQEEAILHKAGYTATKLAEDVAVIREWLDQQEHLPPSRKNENDAFITNFLLGCKGKLSSCKKKLDAYYSLRSHYGQLFSDRNPEDLEPSLQYLEAMTIPKPTEDGCRINVAVLTDQEFNFEACLKRILLVLEIRLRSEAIYAGDYIISDVGMFLPKHIFKVSIPLLHQFLQFALKAIPYRLKGLIFFNTSYLFEVGINRFLKPFLKAQIAKRVYMYSEGKEILRKHFDVSFLPKEFGGATYEIKPLSEYWLEEGKAWKEWFLTDGSELTDESKRPQNQSYFRSFWTPHAKQTTAT</sequence>
<dbReference type="PANTHER" id="PTHR10174">
    <property type="entry name" value="ALPHA-TOCOPHEROL TRANSFER PROTEIN-RELATED"/>
    <property type="match status" value="1"/>
</dbReference>
<keyword evidence="3" id="KW-1185">Reference proteome</keyword>
<proteinExistence type="predicted"/>
<evidence type="ECO:0000313" key="3">
    <source>
        <dbReference type="Proteomes" id="UP000494040"/>
    </source>
</evidence>
<dbReference type="KEGG" id="clec:106662032"/>
<dbReference type="InterPro" id="IPR001251">
    <property type="entry name" value="CRAL-TRIO_dom"/>
</dbReference>